<name>A0A0N4YKC5_NIPBR</name>
<sequence>MKSGRRKLEAYNRTNGTEIRITREKTKKVQDQESLSLYIRRQLKESLSKSGSKTEVSIVRGMLKIGTDQPIKPSVAAVKLNIDMSNWKGPSLEEMLSDKERNDIETGQLVYGSMNLISNKPNTKDKVTKDNHTEKSALSVTPKRKRTRSDFLSTQ</sequence>
<feature type="region of interest" description="Disordered" evidence="1">
    <location>
        <begin position="115"/>
        <end position="155"/>
    </location>
</feature>
<reference evidence="2 3" key="2">
    <citation type="submission" date="2018-11" db="EMBL/GenBank/DDBJ databases">
        <authorList>
            <consortium name="Pathogen Informatics"/>
        </authorList>
    </citation>
    <scope>NUCLEOTIDE SEQUENCE [LARGE SCALE GENOMIC DNA]</scope>
</reference>
<evidence type="ECO:0000313" key="2">
    <source>
        <dbReference type="EMBL" id="VDL81138.1"/>
    </source>
</evidence>
<protein>
    <submittedName>
        <fullName evidence="4">M-phase phosphoprotein 6</fullName>
    </submittedName>
</protein>
<proteinExistence type="predicted"/>
<feature type="compositionally biased region" description="Basic and acidic residues" evidence="1">
    <location>
        <begin position="122"/>
        <end position="135"/>
    </location>
</feature>
<accession>A0A0N4YKC5</accession>
<reference evidence="4" key="1">
    <citation type="submission" date="2017-02" db="UniProtKB">
        <authorList>
            <consortium name="WormBaseParasite"/>
        </authorList>
    </citation>
    <scope>IDENTIFICATION</scope>
</reference>
<gene>
    <name evidence="2" type="ORF">NBR_LOCUS17481</name>
</gene>
<keyword evidence="3" id="KW-1185">Reference proteome</keyword>
<dbReference type="AlphaFoldDB" id="A0A0N4YKC5"/>
<dbReference type="Proteomes" id="UP000271162">
    <property type="component" value="Unassembled WGS sequence"/>
</dbReference>
<evidence type="ECO:0000256" key="1">
    <source>
        <dbReference type="SAM" id="MobiDB-lite"/>
    </source>
</evidence>
<evidence type="ECO:0000313" key="3">
    <source>
        <dbReference type="Proteomes" id="UP000271162"/>
    </source>
</evidence>
<organism evidence="4">
    <name type="scientific">Nippostrongylus brasiliensis</name>
    <name type="common">Rat hookworm</name>
    <dbReference type="NCBI Taxonomy" id="27835"/>
    <lineage>
        <taxon>Eukaryota</taxon>
        <taxon>Metazoa</taxon>
        <taxon>Ecdysozoa</taxon>
        <taxon>Nematoda</taxon>
        <taxon>Chromadorea</taxon>
        <taxon>Rhabditida</taxon>
        <taxon>Rhabditina</taxon>
        <taxon>Rhabditomorpha</taxon>
        <taxon>Strongyloidea</taxon>
        <taxon>Heligmosomidae</taxon>
        <taxon>Nippostrongylus</taxon>
    </lineage>
</organism>
<dbReference type="EMBL" id="UYSL01022790">
    <property type="protein sequence ID" value="VDL81138.1"/>
    <property type="molecule type" value="Genomic_DNA"/>
</dbReference>
<evidence type="ECO:0000313" key="4">
    <source>
        <dbReference type="WBParaSite" id="NBR_0001748001-mRNA-1"/>
    </source>
</evidence>
<dbReference type="WBParaSite" id="NBR_0001748001-mRNA-1">
    <property type="protein sequence ID" value="NBR_0001748001-mRNA-1"/>
    <property type="gene ID" value="NBR_0001748001"/>
</dbReference>